<gene>
    <name evidence="1" type="ORF">QFC20_002478</name>
</gene>
<comment type="caution">
    <text evidence="1">The sequence shown here is derived from an EMBL/GenBank/DDBJ whole genome shotgun (WGS) entry which is preliminary data.</text>
</comment>
<name>A0ACC2WKL8_9TREE</name>
<organism evidence="1 2">
    <name type="scientific">Naganishia adeliensis</name>
    <dbReference type="NCBI Taxonomy" id="92952"/>
    <lineage>
        <taxon>Eukaryota</taxon>
        <taxon>Fungi</taxon>
        <taxon>Dikarya</taxon>
        <taxon>Basidiomycota</taxon>
        <taxon>Agaricomycotina</taxon>
        <taxon>Tremellomycetes</taxon>
        <taxon>Filobasidiales</taxon>
        <taxon>Filobasidiaceae</taxon>
        <taxon>Naganishia</taxon>
    </lineage>
</organism>
<protein>
    <submittedName>
        <fullName evidence="1">Uncharacterized protein</fullName>
    </submittedName>
</protein>
<evidence type="ECO:0000313" key="2">
    <source>
        <dbReference type="Proteomes" id="UP001230649"/>
    </source>
</evidence>
<keyword evidence="2" id="KW-1185">Reference proteome</keyword>
<sequence>MILAHAVWLLLPLVARALDPIVNATSTADCIISLVDPYRNIRPVCMADLDLVSCERIPVPPQSIPERSCVASDDRGNSSCLAFAIAKSEATLEERLKDLKESLAQDGVIPDDFMTFEAWKAGQLHAMQNAAEEKPVEPDLKSRYTTPAIEIGSEAGSLVSDISSNISTQKAEKQTSAGDKPHDSVDTVAPSKKVVASQKTPPLAPHRYNYASPDCSARVHSASPQSQHASSVLHKSKDRYMLTPCSAKEHWVIIELCDDIRIEAVEIGMFEFFSGIVKEVRVSIGGADDEDTDEEDKSAWQEVGSFIGRNSRGTQLFTLDRPTSFQRFIRLDFPSHYGNEYYCPISSIKVYGMNQMEAFKWESRKQKELEAVRKRLEADHQRAQQTVTKIATILESRAESVSVASTTDLVPSSPSPLATSSDQPLTKTIDSGFPASSTTASSAFEMRANATAAQAGKDGGNTGVPTPTLSRPSVYPSGVSVPSDQTTLQHSRAVETTSAASLSSTLDTKPSPIKQMKFSSSPVDSSTSTLRPANTRPNMSVSDPSSIIQRNIPSPAGTFRPEARADHSESIYAYIIRRLNALEGNSTLGMMYMEEQTKATRGILQKLENHLADWKIQVDTSNKADIQHERAAWEKSLDNLIHRMEQRDTLLERETRSLRSHIRQLREQISWAQRRNYLHIAVTTFIVLVFFLNRKTGQPSPESRLDLELETLSTSSDERRLVQDDSIAFAPLADSRSSSPYALHSRLSAKNRVPSYSKIHTRRPSTAVVQKYRSKAPAYVQRNALNQHGLQLNSFDDVRLTSSLSSTSRMTGPRRLARSAHLHTLSNAGRLYHDKEDFTPVATRGGVDRDSPTQNRIRLKSYMGESKESIIQQPAPSTLNESTGQFEDEESEGASASEAEEGMDSVSTVP</sequence>
<reference evidence="1" key="1">
    <citation type="submission" date="2023-04" db="EMBL/GenBank/DDBJ databases">
        <title>Draft Genome sequencing of Naganishia species isolated from polar environments using Oxford Nanopore Technology.</title>
        <authorList>
            <person name="Leo P."/>
            <person name="Venkateswaran K."/>
        </authorList>
    </citation>
    <scope>NUCLEOTIDE SEQUENCE</scope>
    <source>
        <strain evidence="1">MNA-CCFEE 5262</strain>
    </source>
</reference>
<accession>A0ACC2WKL8</accession>
<proteinExistence type="predicted"/>
<dbReference type="EMBL" id="JASBWS010000017">
    <property type="protein sequence ID" value="KAJ9111890.1"/>
    <property type="molecule type" value="Genomic_DNA"/>
</dbReference>
<dbReference type="Proteomes" id="UP001230649">
    <property type="component" value="Unassembled WGS sequence"/>
</dbReference>
<evidence type="ECO:0000313" key="1">
    <source>
        <dbReference type="EMBL" id="KAJ9111890.1"/>
    </source>
</evidence>